<organism evidence="1 2">
    <name type="scientific">Rhodococcus opacus</name>
    <name type="common">Nocardia opaca</name>
    <dbReference type="NCBI Taxonomy" id="37919"/>
    <lineage>
        <taxon>Bacteria</taxon>
        <taxon>Bacillati</taxon>
        <taxon>Actinomycetota</taxon>
        <taxon>Actinomycetes</taxon>
        <taxon>Mycobacteriales</taxon>
        <taxon>Nocardiaceae</taxon>
        <taxon>Rhodococcus</taxon>
    </lineage>
</organism>
<gene>
    <name evidence="1" type="ORF">C5613_39210</name>
</gene>
<name>A0A2S8IK25_RHOOP</name>
<evidence type="ECO:0000313" key="1">
    <source>
        <dbReference type="EMBL" id="PQP15045.1"/>
    </source>
</evidence>
<sequence length="69" mass="7854">MTMMSAEGVIDERLVNLRRTIRSTCRMCRCSTDAASSEDGDRRNRDQCTTSKIRHVELFSVLFPALDAE</sequence>
<dbReference type="EMBL" id="PUIO01000079">
    <property type="protein sequence ID" value="PQP15045.1"/>
    <property type="molecule type" value="Genomic_DNA"/>
</dbReference>
<dbReference type="RefSeq" id="WP_105422976.1">
    <property type="nucleotide sequence ID" value="NZ_PUIO01000079.1"/>
</dbReference>
<proteinExistence type="predicted"/>
<dbReference type="AlphaFoldDB" id="A0A2S8IK25"/>
<accession>A0A2S8IK25</accession>
<protein>
    <submittedName>
        <fullName evidence="1">Uncharacterized protein</fullName>
    </submittedName>
</protein>
<evidence type="ECO:0000313" key="2">
    <source>
        <dbReference type="Proteomes" id="UP000239290"/>
    </source>
</evidence>
<comment type="caution">
    <text evidence="1">The sequence shown here is derived from an EMBL/GenBank/DDBJ whole genome shotgun (WGS) entry which is preliminary data.</text>
</comment>
<reference evidence="2" key="1">
    <citation type="submission" date="2018-02" db="EMBL/GenBank/DDBJ databases">
        <title>Draft genome sequencing of Rhodococcus opacus KU647198.</title>
        <authorList>
            <person name="Zheng B.-X."/>
        </authorList>
    </citation>
    <scope>NUCLEOTIDE SEQUENCE [LARGE SCALE GENOMIC DNA]</scope>
    <source>
        <strain evidence="2">04-OD7</strain>
    </source>
</reference>
<dbReference type="Proteomes" id="UP000239290">
    <property type="component" value="Unassembled WGS sequence"/>
</dbReference>